<evidence type="ECO:0000313" key="1">
    <source>
        <dbReference type="EMBL" id="CAG8497090.1"/>
    </source>
</evidence>
<name>A0A9N8ZIN2_9GLOM</name>
<organism evidence="1 2">
    <name type="scientific">Dentiscutata erythropus</name>
    <dbReference type="NCBI Taxonomy" id="1348616"/>
    <lineage>
        <taxon>Eukaryota</taxon>
        <taxon>Fungi</taxon>
        <taxon>Fungi incertae sedis</taxon>
        <taxon>Mucoromycota</taxon>
        <taxon>Glomeromycotina</taxon>
        <taxon>Glomeromycetes</taxon>
        <taxon>Diversisporales</taxon>
        <taxon>Gigasporaceae</taxon>
        <taxon>Dentiscutata</taxon>
    </lineage>
</organism>
<dbReference type="Proteomes" id="UP000789405">
    <property type="component" value="Unassembled WGS sequence"/>
</dbReference>
<accession>A0A9N8ZIN2</accession>
<keyword evidence="2" id="KW-1185">Reference proteome</keyword>
<gene>
    <name evidence="1" type="ORF">DERYTH_LOCUS2706</name>
</gene>
<dbReference type="OrthoDB" id="2413930at2759"/>
<sequence>MSSSIHVEIPIEDKTEILEIACSPNLEHVVALDENRNISLWSIISKNLTKINTIHIDKFYSYNEGGGRMLAVSDNKYASICLYREDPYNFEIFDLETGKEVLLTFPDWQKEINYLSFINNGNLIMVNTMYYRAYVFTCKGKKDKVSWVCKSMIELKYFKKIYITPKGKLNLFNDTIYEIMMCDIEKLLIKTHILLDWNYTPKHIEISDDEELLLVSARNEEANESRLYTFFTETGINLAFNKFHLIASSKGERLLFINFSSRQYYLKDPYNLGDNFMTDAYDPFENKPIQTSDIIPTQKPYIIKSDKIIYTVDGKVIIEELLPDDWIKYLRLNLKDTKNITILATKTIDTINEILTNDYNDVGKVIEGRFLRWGIELKEKSVRLSVIDFDFRRKEWNPDNKKIYLDILPTIYNDGKNFILNCGILENDDFVTITRIGVIIWTFKYSEINKSSEIMMHYYWNYWNDRLKYFEFEKTMFKNLFENWTSKRFLPASSYESFLKANITEEFYLTCYGKYLMDMFIKLKDDKWITRLELSENHPAFIASALSSIGFVAASTIINPSSTSLHLSSYGKHYDLSKTSSLNILVSNLWVRWISFQISFQYRLQYFQEIYTLFQNLILYPFQALIVKPGHEDSSLTESHTTTTNMFMMMDSAISAVYLMLTGYRNPYISGALSEVLRLPEEQPSLRQIEGKVERIIEDLPTQVEKIIERKFKDLTILNDLKDLKESIEELKTNK</sequence>
<reference evidence="1" key="1">
    <citation type="submission" date="2021-06" db="EMBL/GenBank/DDBJ databases">
        <authorList>
            <person name="Kallberg Y."/>
            <person name="Tangrot J."/>
            <person name="Rosling A."/>
        </authorList>
    </citation>
    <scope>NUCLEOTIDE SEQUENCE</scope>
    <source>
        <strain evidence="1">MA453B</strain>
    </source>
</reference>
<proteinExistence type="predicted"/>
<evidence type="ECO:0000313" key="2">
    <source>
        <dbReference type="Proteomes" id="UP000789405"/>
    </source>
</evidence>
<dbReference type="SUPFAM" id="SSF82171">
    <property type="entry name" value="DPP6 N-terminal domain-like"/>
    <property type="match status" value="1"/>
</dbReference>
<protein>
    <submittedName>
        <fullName evidence="1">21611_t:CDS:1</fullName>
    </submittedName>
</protein>
<comment type="caution">
    <text evidence="1">The sequence shown here is derived from an EMBL/GenBank/DDBJ whole genome shotgun (WGS) entry which is preliminary data.</text>
</comment>
<dbReference type="AlphaFoldDB" id="A0A9N8ZIN2"/>
<dbReference type="EMBL" id="CAJVPY010000887">
    <property type="protein sequence ID" value="CAG8497090.1"/>
    <property type="molecule type" value="Genomic_DNA"/>
</dbReference>